<evidence type="ECO:0000256" key="1">
    <source>
        <dbReference type="SAM" id="Phobius"/>
    </source>
</evidence>
<organism evidence="2 3">
    <name type="scientific">Sulfobacillus benefaciens</name>
    <dbReference type="NCBI Taxonomy" id="453960"/>
    <lineage>
        <taxon>Bacteria</taxon>
        <taxon>Bacillati</taxon>
        <taxon>Bacillota</taxon>
        <taxon>Clostridia</taxon>
        <taxon>Eubacteriales</taxon>
        <taxon>Clostridiales Family XVII. Incertae Sedis</taxon>
        <taxon>Sulfobacillus</taxon>
    </lineage>
</organism>
<sequence>MSSQRDFFVQLTENRSQQSLGRISTTDNRALGLFGLITALMAGLWAIDLAPSMHRSNLHTFEHARVITTLLILGIAFFTSGYSLLLTVQYDSPDVEQFYRKYYSQRDSAIGLNI</sequence>
<protein>
    <submittedName>
        <fullName evidence="2">Uncharacterized protein</fullName>
    </submittedName>
</protein>
<dbReference type="Proteomes" id="UP000242972">
    <property type="component" value="Unassembled WGS sequence"/>
</dbReference>
<accession>A0A2T2XC66</accession>
<dbReference type="AlphaFoldDB" id="A0A2T2XC66"/>
<dbReference type="EMBL" id="PXYW01000053">
    <property type="protein sequence ID" value="PSR32048.1"/>
    <property type="molecule type" value="Genomic_DNA"/>
</dbReference>
<evidence type="ECO:0000313" key="3">
    <source>
        <dbReference type="Proteomes" id="UP000242972"/>
    </source>
</evidence>
<feature type="transmembrane region" description="Helical" evidence="1">
    <location>
        <begin position="30"/>
        <end position="47"/>
    </location>
</feature>
<keyword evidence="1" id="KW-0472">Membrane</keyword>
<feature type="transmembrane region" description="Helical" evidence="1">
    <location>
        <begin position="67"/>
        <end position="88"/>
    </location>
</feature>
<keyword evidence="1" id="KW-0812">Transmembrane</keyword>
<proteinExistence type="predicted"/>
<evidence type="ECO:0000313" key="2">
    <source>
        <dbReference type="EMBL" id="PSR32048.1"/>
    </source>
</evidence>
<gene>
    <name evidence="2" type="ORF">C7B46_15915</name>
</gene>
<comment type="caution">
    <text evidence="2">The sequence shown here is derived from an EMBL/GenBank/DDBJ whole genome shotgun (WGS) entry which is preliminary data.</text>
</comment>
<reference evidence="2 3" key="1">
    <citation type="journal article" date="2014" name="BMC Genomics">
        <title>Comparison of environmental and isolate Sulfobacillus genomes reveals diverse carbon, sulfur, nitrogen, and hydrogen metabolisms.</title>
        <authorList>
            <person name="Justice N.B."/>
            <person name="Norman A."/>
            <person name="Brown C.T."/>
            <person name="Singh A."/>
            <person name="Thomas B.C."/>
            <person name="Banfield J.F."/>
        </authorList>
    </citation>
    <scope>NUCLEOTIDE SEQUENCE [LARGE SCALE GENOMIC DNA]</scope>
    <source>
        <strain evidence="2">AMDSBA4</strain>
    </source>
</reference>
<keyword evidence="1" id="KW-1133">Transmembrane helix</keyword>
<name>A0A2T2XC66_9FIRM</name>